<dbReference type="EMBL" id="JBHRYQ010000001">
    <property type="protein sequence ID" value="MFC3812932.1"/>
    <property type="molecule type" value="Genomic_DNA"/>
</dbReference>
<name>A0ABV7Z3J6_9BACT</name>
<evidence type="ECO:0000259" key="2">
    <source>
        <dbReference type="SMART" id="SM00854"/>
    </source>
</evidence>
<dbReference type="PANTHER" id="PTHR33393">
    <property type="entry name" value="POLYGLUTAMINE SYNTHESIS ACCESSORY PROTEIN RV0574C-RELATED"/>
    <property type="match status" value="1"/>
</dbReference>
<dbReference type="Proteomes" id="UP001595616">
    <property type="component" value="Unassembled WGS sequence"/>
</dbReference>
<dbReference type="SUPFAM" id="SSF56300">
    <property type="entry name" value="Metallo-dependent phosphatases"/>
    <property type="match status" value="1"/>
</dbReference>
<keyword evidence="4" id="KW-1185">Reference proteome</keyword>
<dbReference type="Pfam" id="PF09587">
    <property type="entry name" value="PGA_cap"/>
    <property type="match status" value="1"/>
</dbReference>
<evidence type="ECO:0000256" key="1">
    <source>
        <dbReference type="ARBA" id="ARBA00005662"/>
    </source>
</evidence>
<proteinExistence type="inferred from homology"/>
<protein>
    <submittedName>
        <fullName evidence="3">CapA family protein</fullName>
    </submittedName>
</protein>
<comment type="caution">
    <text evidence="3">The sequence shown here is derived from an EMBL/GenBank/DDBJ whole genome shotgun (WGS) entry which is preliminary data.</text>
</comment>
<reference evidence="4" key="1">
    <citation type="journal article" date="2019" name="Int. J. Syst. Evol. Microbiol.">
        <title>The Global Catalogue of Microorganisms (GCM) 10K type strain sequencing project: providing services to taxonomists for standard genome sequencing and annotation.</title>
        <authorList>
            <consortium name="The Broad Institute Genomics Platform"/>
            <consortium name="The Broad Institute Genome Sequencing Center for Infectious Disease"/>
            <person name="Wu L."/>
            <person name="Ma J."/>
        </authorList>
    </citation>
    <scope>NUCLEOTIDE SEQUENCE [LARGE SCALE GENOMIC DNA]</scope>
    <source>
        <strain evidence="4">CECT 7956</strain>
    </source>
</reference>
<gene>
    <name evidence="3" type="ORF">ACFOOI_19875</name>
</gene>
<dbReference type="Gene3D" id="3.60.21.10">
    <property type="match status" value="1"/>
</dbReference>
<evidence type="ECO:0000313" key="3">
    <source>
        <dbReference type="EMBL" id="MFC3812932.1"/>
    </source>
</evidence>
<evidence type="ECO:0000313" key="4">
    <source>
        <dbReference type="Proteomes" id="UP001595616"/>
    </source>
</evidence>
<dbReference type="SMART" id="SM00854">
    <property type="entry name" value="PGA_cap"/>
    <property type="match status" value="1"/>
</dbReference>
<dbReference type="RefSeq" id="WP_379839838.1">
    <property type="nucleotide sequence ID" value="NZ_JBHRYQ010000001.1"/>
</dbReference>
<dbReference type="InterPro" id="IPR052169">
    <property type="entry name" value="CW_Biosynth-Accessory"/>
</dbReference>
<dbReference type="PANTHER" id="PTHR33393:SF11">
    <property type="entry name" value="POLYGLUTAMINE SYNTHESIS ACCESSORY PROTEIN RV0574C-RELATED"/>
    <property type="match status" value="1"/>
</dbReference>
<dbReference type="InterPro" id="IPR019079">
    <property type="entry name" value="Capsule_synth_CapA"/>
</dbReference>
<dbReference type="InterPro" id="IPR029052">
    <property type="entry name" value="Metallo-depent_PP-like"/>
</dbReference>
<accession>A0ABV7Z3J6</accession>
<comment type="similarity">
    <text evidence="1">Belongs to the CapA family.</text>
</comment>
<sequence length="457" mass="52233">MKPFTHFTNEPAVKATSFSGKILILILRGLYGFLSFFYGKKWNTPPINFEENPLFYTFKDILYFGHKYYFKPPANHPTELVEYFKNQDLTFPLVDGFKEQSCVTISVGGDLMPYERITKENTQHLWDEVGDWFFSSDIVFANLESPICPSRPPKAVPEVMLSNMLFNGSRELFEIFSGNGKYKGYDILSTANNHSLDQGVEGIKETLDFLKGQNVIAVGTSESHATYKMISKGGIQIAFLAFTYSLNHLELNDEDKEKVNHLRINTEGVDLTEIKQQTLDAKNAGADIVILSAHTGNAYQAFPSQHTVDIFHRIYQECGVDIILGSHPHNAQPMEKYKFICPVSGIEKYGFSIYSLADFVAYDIFVWDRFIPLLKIEIVKGLVGNQSITCLKEVKVKCVFNWGKPDGTEMRFVDIKKWEHLKSVPEYFTKKCKNEMFYLNDFCDKNFLPNKSENLLA</sequence>
<organism evidence="3 4">
    <name type="scientific">Lacihabitans lacunae</name>
    <dbReference type="NCBI Taxonomy" id="1028214"/>
    <lineage>
        <taxon>Bacteria</taxon>
        <taxon>Pseudomonadati</taxon>
        <taxon>Bacteroidota</taxon>
        <taxon>Cytophagia</taxon>
        <taxon>Cytophagales</taxon>
        <taxon>Leadbetterellaceae</taxon>
        <taxon>Lacihabitans</taxon>
    </lineage>
</organism>
<feature type="domain" description="Capsule synthesis protein CapA" evidence="2">
    <location>
        <begin position="104"/>
        <end position="363"/>
    </location>
</feature>